<protein>
    <submittedName>
        <fullName evidence="1">Uncharacterized protein</fullName>
    </submittedName>
</protein>
<reference evidence="1 2" key="1">
    <citation type="journal article" date="2021" name="ISME J.">
        <title>Genomic evolution of the class Acidithiobacillia: deep-branching Proteobacteria living in extreme acidic conditions.</title>
        <authorList>
            <person name="Moya-Beltran A."/>
            <person name="Beard S."/>
            <person name="Rojas-Villalobos C."/>
            <person name="Issotta F."/>
            <person name="Gallardo Y."/>
            <person name="Ulloa R."/>
            <person name="Giaveno A."/>
            <person name="Degli Esposti M."/>
            <person name="Johnson D.B."/>
            <person name="Quatrini R."/>
        </authorList>
    </citation>
    <scope>NUCLEOTIDE SEQUENCE [LARGE SCALE GENOMIC DNA]</scope>
    <source>
        <strain evidence="1 2">CF3</strain>
    </source>
</reference>
<gene>
    <name evidence="1" type="ORF">HF292_004995</name>
</gene>
<dbReference type="EMBL" id="CP130946">
    <property type="protein sequence ID" value="XRP74009.1"/>
    <property type="molecule type" value="Genomic_DNA"/>
</dbReference>
<name>A0ACD5IKN7_9PROT</name>
<evidence type="ECO:0000313" key="2">
    <source>
        <dbReference type="Proteomes" id="UP001196097"/>
    </source>
</evidence>
<accession>A0ACD5IKN7</accession>
<organism evidence="1 2">
    <name type="scientific">Acidithiobacillus ferruginosus</name>
    <dbReference type="NCBI Taxonomy" id="3063951"/>
    <lineage>
        <taxon>Bacteria</taxon>
        <taxon>Pseudomonadati</taxon>
        <taxon>Pseudomonadota</taxon>
        <taxon>Acidithiobacillia</taxon>
        <taxon>Acidithiobacillales</taxon>
        <taxon>Acidithiobacillaceae</taxon>
        <taxon>Acidithiobacillus</taxon>
    </lineage>
</organism>
<sequence length="196" mass="21576">MPVENLSAIVFSKAPPPPKGKTSPRRKPKEIDQYGLLGQEEYGVRREIEGDQKILHHHRVQEIQSCAKRAAAQKAKAAAAGQKAVTPARRPRSQHRGAAPAKGEGDGDSDPDPDRLAVPLVLDQQGLANLLLLSKKTVQNIASVAPHKLPKATYLPCSKAPRYLRDDVLAWLYSYRQAVEPPPRKVGRPRIATQRQ</sequence>
<dbReference type="Proteomes" id="UP001196097">
    <property type="component" value="Chromosome"/>
</dbReference>
<evidence type="ECO:0000313" key="1">
    <source>
        <dbReference type="EMBL" id="XRP74009.1"/>
    </source>
</evidence>
<keyword evidence="2" id="KW-1185">Reference proteome</keyword>
<proteinExistence type="predicted"/>